<proteinExistence type="predicted"/>
<reference evidence="1" key="1">
    <citation type="submission" date="2014-05" db="EMBL/GenBank/DDBJ databases">
        <authorList>
            <person name="Chronopoulou M."/>
        </authorList>
    </citation>
    <scope>NUCLEOTIDE SEQUENCE</scope>
    <source>
        <tissue evidence="1">Whole organism</tissue>
    </source>
</reference>
<organism evidence="1">
    <name type="scientific">Lepeophtheirus salmonis</name>
    <name type="common">Salmon louse</name>
    <name type="synonym">Caligus salmonis</name>
    <dbReference type="NCBI Taxonomy" id="72036"/>
    <lineage>
        <taxon>Eukaryota</taxon>
        <taxon>Metazoa</taxon>
        <taxon>Ecdysozoa</taxon>
        <taxon>Arthropoda</taxon>
        <taxon>Crustacea</taxon>
        <taxon>Multicrustacea</taxon>
        <taxon>Hexanauplia</taxon>
        <taxon>Copepoda</taxon>
        <taxon>Siphonostomatoida</taxon>
        <taxon>Caligidae</taxon>
        <taxon>Lepeophtheirus</taxon>
    </lineage>
</organism>
<accession>A0A0K2VDV7</accession>
<name>A0A0K2VDV7_LEPSM</name>
<dbReference type="AlphaFoldDB" id="A0A0K2VDV7"/>
<sequence>MKYVHEHELPIHGNALTLHHNIFLHRPHKYNLPLGRISNHFFMMAN</sequence>
<evidence type="ECO:0000313" key="1">
    <source>
        <dbReference type="EMBL" id="CDW48664.1"/>
    </source>
</evidence>
<protein>
    <submittedName>
        <fullName evidence="1">Uncharacterized protein</fullName>
    </submittedName>
</protein>
<dbReference type="EMBL" id="HACA01031303">
    <property type="protein sequence ID" value="CDW48664.1"/>
    <property type="molecule type" value="Transcribed_RNA"/>
</dbReference>